<gene>
    <name evidence="1" type="ORF">SAMN02745728_01738</name>
</gene>
<dbReference type="Proteomes" id="UP000186469">
    <property type="component" value="Unassembled WGS sequence"/>
</dbReference>
<name>A0A1M7T8U1_9BACT</name>
<dbReference type="RefSeq" id="WP_072697426.1">
    <property type="nucleotide sequence ID" value="NZ_FRDI01000008.1"/>
</dbReference>
<dbReference type="EMBL" id="FRDI01000008">
    <property type="protein sequence ID" value="SHN67136.1"/>
    <property type="molecule type" value="Genomic_DNA"/>
</dbReference>
<dbReference type="AlphaFoldDB" id="A0A1M7T8U1"/>
<organism evidence="1 2">
    <name type="scientific">Desulfovibrio litoralis DSM 11393</name>
    <dbReference type="NCBI Taxonomy" id="1121455"/>
    <lineage>
        <taxon>Bacteria</taxon>
        <taxon>Pseudomonadati</taxon>
        <taxon>Thermodesulfobacteriota</taxon>
        <taxon>Desulfovibrionia</taxon>
        <taxon>Desulfovibrionales</taxon>
        <taxon>Desulfovibrionaceae</taxon>
        <taxon>Desulfovibrio</taxon>
    </lineage>
</organism>
<dbReference type="STRING" id="1121455.SAMN02745728_01738"/>
<evidence type="ECO:0000313" key="2">
    <source>
        <dbReference type="Proteomes" id="UP000186469"/>
    </source>
</evidence>
<accession>A0A1M7T8U1</accession>
<proteinExistence type="predicted"/>
<sequence length="175" mass="20732">MKRKLFIVIFLIFAPVLFYKLLMQYPYYVSEQDTVSLWYPRWACGECPDMLVISNENVNNNQYVGKDVYLHVQGRDWGDKYNQERSWYKEYFSDKEYGMTVSKLVCTGRFKKNFKMKMLEGTGENSDLLDIVLYSELTEVFAAKGVFFDADDCTAVKLTEQDSELISTFIEKYYW</sequence>
<reference evidence="1 2" key="1">
    <citation type="submission" date="2016-12" db="EMBL/GenBank/DDBJ databases">
        <authorList>
            <person name="Song W.-J."/>
            <person name="Kurnit D.M."/>
        </authorList>
    </citation>
    <scope>NUCLEOTIDE SEQUENCE [LARGE SCALE GENOMIC DNA]</scope>
    <source>
        <strain evidence="1 2">DSM 11393</strain>
    </source>
</reference>
<protein>
    <submittedName>
        <fullName evidence="1">Uncharacterized protein</fullName>
    </submittedName>
</protein>
<evidence type="ECO:0000313" key="1">
    <source>
        <dbReference type="EMBL" id="SHN67136.1"/>
    </source>
</evidence>
<keyword evidence="2" id="KW-1185">Reference proteome</keyword>